<evidence type="ECO:0000313" key="1">
    <source>
        <dbReference type="EMBL" id="KAJ9489269.1"/>
    </source>
</evidence>
<organism evidence="1 2">
    <name type="scientific">Penicillium thymicola</name>
    <dbReference type="NCBI Taxonomy" id="293382"/>
    <lineage>
        <taxon>Eukaryota</taxon>
        <taxon>Fungi</taxon>
        <taxon>Dikarya</taxon>
        <taxon>Ascomycota</taxon>
        <taxon>Pezizomycotina</taxon>
        <taxon>Eurotiomycetes</taxon>
        <taxon>Eurotiomycetidae</taxon>
        <taxon>Eurotiales</taxon>
        <taxon>Aspergillaceae</taxon>
        <taxon>Penicillium</taxon>
    </lineage>
</organism>
<proteinExistence type="predicted"/>
<dbReference type="AlphaFoldDB" id="A0AAI9XAB5"/>
<accession>A0AAI9XAB5</accession>
<dbReference type="Proteomes" id="UP001227192">
    <property type="component" value="Unassembled WGS sequence"/>
</dbReference>
<comment type="caution">
    <text evidence="1">The sequence shown here is derived from an EMBL/GenBank/DDBJ whole genome shotgun (WGS) entry which is preliminary data.</text>
</comment>
<reference evidence="1" key="2">
    <citation type="journal article" date="2016" name="Fungal Biol.">
        <title>Ochratoxin A production by Penicillium thymicola.</title>
        <authorList>
            <person name="Nguyen H.D.T."/>
            <person name="McMullin D.R."/>
            <person name="Ponomareva E."/>
            <person name="Riley R."/>
            <person name="Pomraning K.R."/>
            <person name="Baker S.E."/>
            <person name="Seifert K.A."/>
        </authorList>
    </citation>
    <scope>NUCLEOTIDE SEQUENCE</scope>
    <source>
        <strain evidence="1">DAOM 180753</strain>
    </source>
</reference>
<sequence>MWNKVFGSESAIWRDRFGKQYDIPPGRTSKELKIEYQIRGLVLRASIQFKEKEDERQYLWMEVMQTMLEEALTLSIAPGDTSKTLQRIHETLGRVNFLCEFQNHQTPSPLFCGLQLCLSSFALKSDLTLPCRRTDYNLQGVYSYGDKVGEPFIDHENLDLGRLLDIRHFWQRHVLHPVELSFQESFSELPEDVKPKLRKEIPTGASKLSSSWLGYYSCIHPVSDLLKNGDRQTCADIEIHGEVIDPMALDLKPSEHFWPQQCRKIIPLAGGPDTKRTYFEGKQRSYSGPDEVENPVFGFTEEIAGQHGGFGGWMRICFVIAEGNEDDEDDEDDEEKTPSLLMEDEGWIHGYEAVIIPGGRMMLGRWLDMKATDARGPFIFWDV</sequence>
<protein>
    <submittedName>
        <fullName evidence="1">Uncharacterized protein</fullName>
    </submittedName>
</protein>
<reference evidence="1" key="1">
    <citation type="submission" date="2015-06" db="EMBL/GenBank/DDBJ databases">
        <authorList>
            <person name="Nguyen H."/>
        </authorList>
    </citation>
    <scope>NUCLEOTIDE SEQUENCE</scope>
    <source>
        <strain evidence="1">DAOM 180753</strain>
    </source>
</reference>
<dbReference type="EMBL" id="LACB01000089">
    <property type="protein sequence ID" value="KAJ9489269.1"/>
    <property type="molecule type" value="Genomic_DNA"/>
</dbReference>
<gene>
    <name evidence="1" type="ORF">VN97_g4011</name>
</gene>
<evidence type="ECO:0000313" key="2">
    <source>
        <dbReference type="Proteomes" id="UP001227192"/>
    </source>
</evidence>
<keyword evidence="2" id="KW-1185">Reference proteome</keyword>
<name>A0AAI9XAB5_PENTH</name>